<evidence type="ECO:0000313" key="2">
    <source>
        <dbReference type="EMBL" id="OGE64578.1"/>
    </source>
</evidence>
<gene>
    <name evidence="2" type="ORF">A3J13_01450</name>
</gene>
<dbReference type="Proteomes" id="UP000183317">
    <property type="component" value="Unassembled WGS sequence"/>
</dbReference>
<dbReference type="EMBL" id="MFDU01000008">
    <property type="protein sequence ID" value="OGE64578.1"/>
    <property type="molecule type" value="Genomic_DNA"/>
</dbReference>
<keyword evidence="1" id="KW-0472">Membrane</keyword>
<evidence type="ECO:0008006" key="4">
    <source>
        <dbReference type="Google" id="ProtNLM"/>
    </source>
</evidence>
<proteinExistence type="predicted"/>
<feature type="transmembrane region" description="Helical" evidence="1">
    <location>
        <begin position="12"/>
        <end position="34"/>
    </location>
</feature>
<name>A0A1F5MGS9_9BACT</name>
<comment type="caution">
    <text evidence="2">The sequence shown here is derived from an EMBL/GenBank/DDBJ whole genome shotgun (WGS) entry which is preliminary data.</text>
</comment>
<accession>A0A1F5MGS9</accession>
<organism evidence="2 3">
    <name type="scientific">Candidatus Daviesbacteria bacterium RIFCSPLOWO2_02_FULL_36_8</name>
    <dbReference type="NCBI Taxonomy" id="1797793"/>
    <lineage>
        <taxon>Bacteria</taxon>
        <taxon>Candidatus Daviesiibacteriota</taxon>
    </lineage>
</organism>
<keyword evidence="1" id="KW-0812">Transmembrane</keyword>
<sequence length="598" mass="63300">MIKNEKGSPREAGQILIIVFITLGVVLFTVLSIITGAQIYFQNSVYSTDAEKATALAEAGVDKAINSLNKTGGSYNGEAETILGNGSYSVLITSKDAATKIIEATGYIPSKTNPKVKRTIKITSSRGVGVSFIYGIQIGEGGLQLGNSNIVKGSIYSNGSIILGNANDIEGDIWVAGGPQPNADQQTDCSGVNCTDFLFGKSVNGEARLAVAQSFKPGSSGVLNKISVNIKKFGNPPDITVRVMQDSSGKPDKNAVLTSGTLYASLVATVYGWIDITFNTSPAVTADTTYWLLFDTSSNNNNYWSWQNDLAQSYTRGSPAWSQNWSTGNPVWNSFSGDLSFKSYLGGAPTSVRGNNNKSTATGEVHANTIENLIIEKDAYYQTIITSDVTGVSHPGSADPPPKVFPISDANVADWKNQVDKPETTTIGDITTCPAILGPMKIVGNVTLNSCPDMIIKSPIWITGNFTMNSGNELTLDSSYGSSSGVIIVDGKISMNSNNHLNGTDIGSSLLMGLSNYDSRTNGVPAIAVNSNGNTGVYYASKGIIEPGTSNTFKELTAWGIRLVNNSTIDYEQGLSSTLFTSGPSGTYSLVKGTYQVK</sequence>
<evidence type="ECO:0000313" key="3">
    <source>
        <dbReference type="Proteomes" id="UP000183317"/>
    </source>
</evidence>
<keyword evidence="1" id="KW-1133">Transmembrane helix</keyword>
<protein>
    <recommendedName>
        <fullName evidence="4">Type 4 fimbrial biogenesis protein PilX N-terminal domain-containing protein</fullName>
    </recommendedName>
</protein>
<reference evidence="2 3" key="1">
    <citation type="journal article" date="2016" name="Nat. Commun.">
        <title>Thousands of microbial genomes shed light on interconnected biogeochemical processes in an aquifer system.</title>
        <authorList>
            <person name="Anantharaman K."/>
            <person name="Brown C.T."/>
            <person name="Hug L.A."/>
            <person name="Sharon I."/>
            <person name="Castelle C.J."/>
            <person name="Probst A.J."/>
            <person name="Thomas B.C."/>
            <person name="Singh A."/>
            <person name="Wilkins M.J."/>
            <person name="Karaoz U."/>
            <person name="Brodie E.L."/>
            <person name="Williams K.H."/>
            <person name="Hubbard S.S."/>
            <person name="Banfield J.F."/>
        </authorList>
    </citation>
    <scope>NUCLEOTIDE SEQUENCE [LARGE SCALE GENOMIC DNA]</scope>
</reference>
<evidence type="ECO:0000256" key="1">
    <source>
        <dbReference type="SAM" id="Phobius"/>
    </source>
</evidence>
<dbReference type="AlphaFoldDB" id="A0A1F5MGS9"/>